<feature type="compositionally biased region" description="Basic and acidic residues" evidence="1">
    <location>
        <begin position="38"/>
        <end position="47"/>
    </location>
</feature>
<dbReference type="AlphaFoldDB" id="F0XII4"/>
<evidence type="ECO:0000313" key="4">
    <source>
        <dbReference type="Proteomes" id="UP000007796"/>
    </source>
</evidence>
<feature type="compositionally biased region" description="Polar residues" evidence="1">
    <location>
        <begin position="1"/>
        <end position="11"/>
    </location>
</feature>
<keyword evidence="2" id="KW-0812">Transmembrane</keyword>
<keyword evidence="2" id="KW-1133">Transmembrane helix</keyword>
<feature type="region of interest" description="Disordered" evidence="1">
    <location>
        <begin position="541"/>
        <end position="579"/>
    </location>
</feature>
<dbReference type="eggNOG" id="ENOG502SB2Z">
    <property type="taxonomic scope" value="Eukaryota"/>
</dbReference>
<proteinExistence type="predicted"/>
<accession>F0XII4</accession>
<dbReference type="Proteomes" id="UP000007796">
    <property type="component" value="Unassembled WGS sequence"/>
</dbReference>
<feature type="compositionally biased region" description="Polar residues" evidence="1">
    <location>
        <begin position="54"/>
        <end position="101"/>
    </location>
</feature>
<feature type="region of interest" description="Disordered" evidence="1">
    <location>
        <begin position="432"/>
        <end position="452"/>
    </location>
</feature>
<gene>
    <name evidence="3" type="ORF">CMQ_5856</name>
</gene>
<feature type="compositionally biased region" description="Polar residues" evidence="1">
    <location>
        <begin position="197"/>
        <end position="215"/>
    </location>
</feature>
<evidence type="ECO:0000256" key="2">
    <source>
        <dbReference type="SAM" id="Phobius"/>
    </source>
</evidence>
<feature type="region of interest" description="Disordered" evidence="1">
    <location>
        <begin position="186"/>
        <end position="219"/>
    </location>
</feature>
<reference evidence="3 4" key="1">
    <citation type="journal article" date="2011" name="Proc. Natl. Acad. Sci. U.S.A.">
        <title>Genome and transcriptome analyses of the mountain pine beetle-fungal symbiont Grosmannia clavigera, a lodgepole pine pathogen.</title>
        <authorList>
            <person name="DiGuistini S."/>
            <person name="Wang Y."/>
            <person name="Liao N.Y."/>
            <person name="Taylor G."/>
            <person name="Tanguay P."/>
            <person name="Feau N."/>
            <person name="Henrissat B."/>
            <person name="Chan S.K."/>
            <person name="Hesse-Orce U."/>
            <person name="Alamouti S.M."/>
            <person name="Tsui C.K.M."/>
            <person name="Docking R.T."/>
            <person name="Levasseur A."/>
            <person name="Haridas S."/>
            <person name="Robertson G."/>
            <person name="Birol I."/>
            <person name="Holt R.A."/>
            <person name="Marra M.A."/>
            <person name="Hamelin R.C."/>
            <person name="Hirst M."/>
            <person name="Jones S.J.M."/>
            <person name="Bohlmann J."/>
            <person name="Breuil C."/>
        </authorList>
    </citation>
    <scope>NUCLEOTIDE SEQUENCE [LARGE SCALE GENOMIC DNA]</scope>
    <source>
        <strain evidence="4">kw1407 / UAMH 11150</strain>
    </source>
</reference>
<dbReference type="GeneID" id="25979224"/>
<dbReference type="OrthoDB" id="10259622at2759"/>
<dbReference type="STRING" id="655863.F0XII4"/>
<organism evidence="4">
    <name type="scientific">Grosmannia clavigera (strain kw1407 / UAMH 11150)</name>
    <name type="common">Blue stain fungus</name>
    <name type="synonym">Graphiocladiella clavigera</name>
    <dbReference type="NCBI Taxonomy" id="655863"/>
    <lineage>
        <taxon>Eukaryota</taxon>
        <taxon>Fungi</taxon>
        <taxon>Dikarya</taxon>
        <taxon>Ascomycota</taxon>
        <taxon>Pezizomycotina</taxon>
        <taxon>Sordariomycetes</taxon>
        <taxon>Sordariomycetidae</taxon>
        <taxon>Ophiostomatales</taxon>
        <taxon>Ophiostomataceae</taxon>
        <taxon>Leptographium</taxon>
    </lineage>
</organism>
<feature type="compositionally biased region" description="Basic and acidic residues" evidence="1">
    <location>
        <begin position="548"/>
        <end position="564"/>
    </location>
</feature>
<evidence type="ECO:0000313" key="3">
    <source>
        <dbReference type="EMBL" id="EFX02495.1"/>
    </source>
</evidence>
<protein>
    <recommendedName>
        <fullName evidence="5">Glycoprotease family protein</fullName>
    </recommendedName>
</protein>
<feature type="compositionally biased region" description="Acidic residues" evidence="1">
    <location>
        <begin position="26"/>
        <end position="37"/>
    </location>
</feature>
<feature type="compositionally biased region" description="Polar residues" evidence="1">
    <location>
        <begin position="264"/>
        <end position="296"/>
    </location>
</feature>
<dbReference type="RefSeq" id="XP_014171977.1">
    <property type="nucleotide sequence ID" value="XM_014316502.1"/>
</dbReference>
<dbReference type="InParanoid" id="F0XII4"/>
<feature type="region of interest" description="Disordered" evidence="1">
    <location>
        <begin position="1"/>
        <end position="101"/>
    </location>
</feature>
<evidence type="ECO:0008006" key="5">
    <source>
        <dbReference type="Google" id="ProtNLM"/>
    </source>
</evidence>
<feature type="region of interest" description="Disordered" evidence="1">
    <location>
        <begin position="259"/>
        <end position="314"/>
    </location>
</feature>
<dbReference type="EMBL" id="GL629771">
    <property type="protein sequence ID" value="EFX02495.1"/>
    <property type="molecule type" value="Genomic_DNA"/>
</dbReference>
<sequence length="1137" mass="122108">MNDQTNRQNDPFETPFDGPDDKPTEQEDWEQWESDCDEEKRVEHNDNGEDISPLASSKAVTSPKTQDQVLPSISYSRQSHPLQAGPSTTTAPFFTQASTKNPVQNPLRLISRARQKDQNNKEGIRLVTDMSKFRKQQQAEQRRQPGVGGRVGKFVDAAALRALEGKPSDTSIGNWNWLRRMTNGNIAMSPQKHHGGNSKNKADNTPITTTAQGLSPNDGPIVIGISLPEDDLAGKTLTPQTTTMETPFDASQYLDRSGAIQPRQGGTTQQHRLQPGQAPTQGQVPSRAPQLQSVWSPDTEDGSPLSSGSSVAQTASSIYSMPNHNIEQEGLPPVPTVPPSYHGTSMEEPRLPFLANKSSHTTTRASIILRDEIDDDDDYGTPITLFEEDGSPRSYRRLSHVRSYVRSMAATVGTTHSGWWDHVRTPFAEHPASPFSGKTASPTTPASTPATEPVPAVPVVAEEFTVPVLPAITMTPAVSAASDEWWRHNDGEQPSPAAVEMATGRNKTGLGISTALANAGRVQVSNDRSPTVVSSSRFLAPIQPAGETSEKTVEVQVQGRERSTDTPSDAPPPYETPSRPEMAVRYRAVLPPGHLARADFPLSPGPISPGLLQAMTSQGAIHMAEVPLTPPGIRSAAAASGTPLPNQPRGAFLFRGAAPSPAAAKVERTRQRHEKEDVAVQQAGSFWRGRGCLPQNGCFGRRRGREARKRRRAILGVAGGVISAITLAVVLAVVLARRHTAVSTAYSFWLNTTDFPPIPTGVTTVVGAENTITADGCVSPSTMWSCSLPKEQQNANLPFSADALMFVLDIQFDNSSQKLWNVADGAVPVPTTTTALSGTTTSFTAKTTGTAAATTMATSTSQRFDAGFTPQPSPPAFEEMWFLGNTTDDIVADRKAGEPTPFYISFLASVNSSTAGPNEVVRRRNRMRERATGSSSSFHFPAAATNADGTGAAAVLRPFPKQQPVRLYDRGLPTEHYGFYSYFDKTIYVKSTAPDGSDADDKAGGSLETEAAYMVTFLQTRFLVEIWTRMGNSTRMLGDSTVRTANTTQPGTFPYPITITEDLHGGDFNSKGAFARAVDSEQHILAANTSLIVANLQFGGTLINHSDNLSFGGSDGGSGGCKCAWANFLGENGNTST</sequence>
<keyword evidence="2" id="KW-0472">Membrane</keyword>
<feature type="compositionally biased region" description="Low complexity" evidence="1">
    <location>
        <begin position="439"/>
        <end position="452"/>
    </location>
</feature>
<dbReference type="HOGENOM" id="CLU_004045_0_0_1"/>
<feature type="transmembrane region" description="Helical" evidence="2">
    <location>
        <begin position="713"/>
        <end position="736"/>
    </location>
</feature>
<name>F0XII4_GROCL</name>
<keyword evidence="4" id="KW-1185">Reference proteome</keyword>
<evidence type="ECO:0000256" key="1">
    <source>
        <dbReference type="SAM" id="MobiDB-lite"/>
    </source>
</evidence>